<dbReference type="InterPro" id="IPR050706">
    <property type="entry name" value="Cyclic-di-GMP_PDE-like"/>
</dbReference>
<dbReference type="PATRIC" id="fig|575788.5.peg.3145"/>
<feature type="transmembrane region" description="Helical" evidence="1">
    <location>
        <begin position="159"/>
        <end position="180"/>
    </location>
</feature>
<keyword evidence="1" id="KW-0812">Transmembrane</keyword>
<dbReference type="InterPro" id="IPR029787">
    <property type="entry name" value="Nucleotide_cyclase"/>
</dbReference>
<dbReference type="InterPro" id="IPR043128">
    <property type="entry name" value="Rev_trsase/Diguanyl_cyclase"/>
</dbReference>
<dbReference type="CDD" id="cd01948">
    <property type="entry name" value="EAL"/>
    <property type="match status" value="1"/>
</dbReference>
<feature type="signal peptide" evidence="2">
    <location>
        <begin position="1"/>
        <end position="21"/>
    </location>
</feature>
<accession>B7VPT8</accession>
<evidence type="ECO:0000256" key="1">
    <source>
        <dbReference type="SAM" id="Phobius"/>
    </source>
</evidence>
<feature type="transmembrane region" description="Helical" evidence="1">
    <location>
        <begin position="278"/>
        <end position="296"/>
    </location>
</feature>
<dbReference type="HOGENOM" id="CLU_360532_0_0_6"/>
<dbReference type="SMART" id="SM00052">
    <property type="entry name" value="EAL"/>
    <property type="match status" value="1"/>
</dbReference>
<feature type="transmembrane region" description="Helical" evidence="1">
    <location>
        <begin position="227"/>
        <end position="248"/>
    </location>
</feature>
<feature type="domain" description="GGDEF" evidence="4">
    <location>
        <begin position="396"/>
        <end position="529"/>
    </location>
</feature>
<organism evidence="5 6">
    <name type="scientific">Vibrio atlanticus (strain LGP32)</name>
    <name type="common">Vibrio splendidus (strain Mel32)</name>
    <dbReference type="NCBI Taxonomy" id="575788"/>
    <lineage>
        <taxon>Bacteria</taxon>
        <taxon>Pseudomonadati</taxon>
        <taxon>Pseudomonadota</taxon>
        <taxon>Gammaproteobacteria</taxon>
        <taxon>Vibrionales</taxon>
        <taxon>Vibrionaceae</taxon>
        <taxon>Vibrio</taxon>
    </lineage>
</organism>
<gene>
    <name evidence="5" type="ordered locus">VS_1855</name>
</gene>
<evidence type="ECO:0000313" key="5">
    <source>
        <dbReference type="EMBL" id="CAV19038.1"/>
    </source>
</evidence>
<dbReference type="InterPro" id="IPR000160">
    <property type="entry name" value="GGDEF_dom"/>
</dbReference>
<dbReference type="PANTHER" id="PTHR33121:SF79">
    <property type="entry name" value="CYCLIC DI-GMP PHOSPHODIESTERASE PDED-RELATED"/>
    <property type="match status" value="1"/>
</dbReference>
<dbReference type="GO" id="GO:0071111">
    <property type="term" value="F:cyclic-guanylate-specific phosphodiesterase activity"/>
    <property type="evidence" value="ECO:0007669"/>
    <property type="project" value="InterPro"/>
</dbReference>
<dbReference type="SUPFAM" id="SSF55073">
    <property type="entry name" value="Nucleotide cyclase"/>
    <property type="match status" value="1"/>
</dbReference>
<dbReference type="STRING" id="575788.VS_1855"/>
<proteinExistence type="predicted"/>
<dbReference type="AlphaFoldDB" id="B7VPT8"/>
<dbReference type="EMBL" id="FM954972">
    <property type="protein sequence ID" value="CAV19038.1"/>
    <property type="molecule type" value="Genomic_DNA"/>
</dbReference>
<evidence type="ECO:0000313" key="6">
    <source>
        <dbReference type="Proteomes" id="UP000009100"/>
    </source>
</evidence>
<dbReference type="Pfam" id="PF00563">
    <property type="entry name" value="EAL"/>
    <property type="match status" value="1"/>
</dbReference>
<dbReference type="eggNOG" id="COG5001">
    <property type="taxonomic scope" value="Bacteria"/>
</dbReference>
<dbReference type="Gene3D" id="3.20.20.450">
    <property type="entry name" value="EAL domain"/>
    <property type="match status" value="1"/>
</dbReference>
<dbReference type="SUPFAM" id="SSF141868">
    <property type="entry name" value="EAL domain-like"/>
    <property type="match status" value="1"/>
</dbReference>
<sequence length="794" mass="91448">MSFTVLGMLLFSVLITFTSHANELDFKRISDFEYGMVATDSPIDTVIHTEYEWKPIVTCIPKPNQSCWFKLSISSDDLSIYNHLVWKSLSSRSGELFFVNQDGITVGDFSFEYYRSLKLKQDFKYRYFLVKFAKGKTVNTSALLVKEQKLKQALVMKDGVILALFILSSAISLVYVYFAWPIKRFKTLFMTCYILLFSIFYMYKFGFLWDGYDKKGTYVIDFFRSDYWFVSYSLSLVCIYLMLVFSSCDRVNTKHLLTCFLFVFLQVLSIYVNLSVLVSFLISTILSAVVIAFCLIAKEVKNKKQIIISYLSCFVMSVISLESSMSLSLTSGYYYLIQTLFYLSHASFVIACVYDLGELRVINLGDYKKLLSSSDKDFMTGLYNRKSIEYKKVIEFSCCYYYIDANQLKFLNDSQGHHVGDRMLINLAMRFKKIAARGIGQAYRVGGDEFVLICQTSVSEELLHYLLEQNLTQETENALSFSFGRYRSGPNESVEDCIYKAEYCCRKAKSNNEPYQDWQQQDGVMLYSLPNLREEAVELLNSDRLLCFAQKIHSLKGVASSYELLCRLKMEDEEGREKIVSAGELLDVVASHGLEKELDSRMLTYAIGLLEHYSTIQLSLNFSVKTIFDMSVIDRLCHLPPYIRSRLCVEVTELVFYRADEKFRKIVERLQHHQIIVALDDFGSGYSSYSILSEGCFDTIKLDGSLVENINSSDFKKKMVHSLVELAEMSQTKVVAERVETIEELRTLETLGIDFIQGFYIHRPTLAIELFDNMEKEARESEKAERNLICGLTS</sequence>
<protein>
    <recommendedName>
        <fullName evidence="7">EAL domain-containing protein</fullName>
    </recommendedName>
</protein>
<dbReference type="CDD" id="cd01949">
    <property type="entry name" value="GGDEF"/>
    <property type="match status" value="1"/>
</dbReference>
<evidence type="ECO:0000259" key="3">
    <source>
        <dbReference type="PROSITE" id="PS50883"/>
    </source>
</evidence>
<feature type="transmembrane region" description="Helical" evidence="1">
    <location>
        <begin position="308"/>
        <end position="327"/>
    </location>
</feature>
<feature type="chain" id="PRO_5002864870" description="EAL domain-containing protein" evidence="2">
    <location>
        <begin position="22"/>
        <end position="794"/>
    </location>
</feature>
<dbReference type="PANTHER" id="PTHR33121">
    <property type="entry name" value="CYCLIC DI-GMP PHOSPHODIESTERASE PDEF"/>
    <property type="match status" value="1"/>
</dbReference>
<dbReference type="InterPro" id="IPR001633">
    <property type="entry name" value="EAL_dom"/>
</dbReference>
<keyword evidence="1" id="KW-0472">Membrane</keyword>
<dbReference type="Proteomes" id="UP000009100">
    <property type="component" value="Chromosome 1"/>
</dbReference>
<evidence type="ECO:0000259" key="4">
    <source>
        <dbReference type="PROSITE" id="PS50887"/>
    </source>
</evidence>
<feature type="transmembrane region" description="Helical" evidence="1">
    <location>
        <begin position="187"/>
        <end position="207"/>
    </location>
</feature>
<dbReference type="Gene3D" id="3.30.70.270">
    <property type="match status" value="1"/>
</dbReference>
<dbReference type="Pfam" id="PF00990">
    <property type="entry name" value="GGDEF"/>
    <property type="match status" value="1"/>
</dbReference>
<feature type="domain" description="EAL" evidence="3">
    <location>
        <begin position="529"/>
        <end position="778"/>
    </location>
</feature>
<dbReference type="NCBIfam" id="TIGR00254">
    <property type="entry name" value="GGDEF"/>
    <property type="match status" value="1"/>
</dbReference>
<evidence type="ECO:0000256" key="2">
    <source>
        <dbReference type="SAM" id="SignalP"/>
    </source>
</evidence>
<dbReference type="InterPro" id="IPR035919">
    <property type="entry name" value="EAL_sf"/>
</dbReference>
<dbReference type="SMART" id="SM00267">
    <property type="entry name" value="GGDEF"/>
    <property type="match status" value="1"/>
</dbReference>
<evidence type="ECO:0008006" key="7">
    <source>
        <dbReference type="Google" id="ProtNLM"/>
    </source>
</evidence>
<name>B7VPT8_VIBA3</name>
<dbReference type="PROSITE" id="PS50883">
    <property type="entry name" value="EAL"/>
    <property type="match status" value="1"/>
</dbReference>
<keyword evidence="2" id="KW-0732">Signal</keyword>
<keyword evidence="1" id="KW-1133">Transmembrane helix</keyword>
<feature type="transmembrane region" description="Helical" evidence="1">
    <location>
        <begin position="255"/>
        <end position="272"/>
    </location>
</feature>
<dbReference type="PROSITE" id="PS50887">
    <property type="entry name" value="GGDEF"/>
    <property type="match status" value="1"/>
</dbReference>
<dbReference type="KEGG" id="vsp:VS_1855"/>
<reference evidence="5 6" key="1">
    <citation type="submission" date="2009-02" db="EMBL/GenBank/DDBJ databases">
        <title>Vibrio splendidus str. LGP32 complete genome.</title>
        <authorList>
            <person name="Mazel D."/>
            <person name="Le Roux F."/>
        </authorList>
    </citation>
    <scope>NUCLEOTIDE SEQUENCE [LARGE SCALE GENOMIC DNA]</scope>
    <source>
        <strain evidence="5 6">LGP32</strain>
    </source>
</reference>